<dbReference type="Proteomes" id="UP000032749">
    <property type="component" value="Chromosome"/>
</dbReference>
<accession>R4YKE7</accession>
<dbReference type="GO" id="GO:0003700">
    <property type="term" value="F:DNA-binding transcription factor activity"/>
    <property type="evidence" value="ECO:0007669"/>
    <property type="project" value="InterPro"/>
</dbReference>
<dbReference type="EMBL" id="FO203512">
    <property type="protein sequence ID" value="CCK74971.1"/>
    <property type="molecule type" value="Genomic_DNA"/>
</dbReference>
<dbReference type="HOGENOM" id="CLU_073078_0_0_6"/>
<dbReference type="SUPFAM" id="SSF46689">
    <property type="entry name" value="Homeodomain-like"/>
    <property type="match status" value="1"/>
</dbReference>
<feature type="domain" description="HTH araC/xylS-type" evidence="4">
    <location>
        <begin position="160"/>
        <end position="257"/>
    </location>
</feature>
<evidence type="ECO:0000256" key="1">
    <source>
        <dbReference type="ARBA" id="ARBA00023015"/>
    </source>
</evidence>
<dbReference type="PROSITE" id="PS00041">
    <property type="entry name" value="HTH_ARAC_FAMILY_1"/>
    <property type="match status" value="1"/>
</dbReference>
<dbReference type="PROSITE" id="PS01124">
    <property type="entry name" value="HTH_ARAC_FAMILY_2"/>
    <property type="match status" value="1"/>
</dbReference>
<dbReference type="InterPro" id="IPR018062">
    <property type="entry name" value="HTH_AraC-typ_CS"/>
</dbReference>
<keyword evidence="3" id="KW-0804">Transcription</keyword>
<dbReference type="InterPro" id="IPR009057">
    <property type="entry name" value="Homeodomain-like_sf"/>
</dbReference>
<evidence type="ECO:0000256" key="3">
    <source>
        <dbReference type="ARBA" id="ARBA00023163"/>
    </source>
</evidence>
<sequence length="305" mass="34531">MTELNPISRKLYIWVNQMLYLGITPVPYREHAIVSDKLIISIEGAMEITLENGDKITSRTCLVKAGINFEKVNINTNNAVMAIYFIAPITQDFSALESIMTYARNGVHYDHPEENILIKNLLEIRNTSTTPDKAFSMLRKLIVQPHLEHHIFKEFDERIVEVIHQIKTTVSENISLKKFADDVHLSESRLEKLFKDQIGIPITKYRLKYRVFIGIIHLALGQSITDSALAAGFASSSHFSKSFSAINGIPPSATFLKPPYLNVLLADEVLKKINISDQQASEVKSITPKRIQLGEYDEYLLTSQV</sequence>
<dbReference type="AlphaFoldDB" id="R4YKE7"/>
<keyword evidence="1" id="KW-0805">Transcription regulation</keyword>
<dbReference type="PANTHER" id="PTHR43280:SF2">
    <property type="entry name" value="HTH-TYPE TRANSCRIPTIONAL REGULATOR EXSA"/>
    <property type="match status" value="1"/>
</dbReference>
<keyword evidence="6" id="KW-1185">Reference proteome</keyword>
<dbReference type="PANTHER" id="PTHR43280">
    <property type="entry name" value="ARAC-FAMILY TRANSCRIPTIONAL REGULATOR"/>
    <property type="match status" value="1"/>
</dbReference>
<proteinExistence type="predicted"/>
<dbReference type="Pfam" id="PF12833">
    <property type="entry name" value="HTH_18"/>
    <property type="match status" value="1"/>
</dbReference>
<dbReference type="SMART" id="SM00342">
    <property type="entry name" value="HTH_ARAC"/>
    <property type="match status" value="1"/>
</dbReference>
<reference evidence="5 6" key="1">
    <citation type="journal article" date="2013" name="Nat. Commun.">
        <title>Genome sequence and functional genomic analysis of the oil-degrading bacterium Oleispira antarctica.</title>
        <authorList>
            <person name="Kube M."/>
            <person name="Chernikova T.N."/>
            <person name="Al-Ramahi Y."/>
            <person name="Beloqui A."/>
            <person name="Lopez-Cortez N."/>
            <person name="Guazzaroni M.E."/>
            <person name="Heipieper H.J."/>
            <person name="Klages S."/>
            <person name="Kotsyurbenko O.R."/>
            <person name="Langer I."/>
            <person name="Nechitaylo T.Y."/>
            <person name="Lunsdorf H."/>
            <person name="Fernandez M."/>
            <person name="Juarez S."/>
            <person name="Ciordia S."/>
            <person name="Singer A."/>
            <person name="Kagan O."/>
            <person name="Egorova O."/>
            <person name="Petit P.A."/>
            <person name="Stogios P."/>
            <person name="Kim Y."/>
            <person name="Tchigvintsev A."/>
            <person name="Flick R."/>
            <person name="Denaro R."/>
            <person name="Genovese M."/>
            <person name="Albar J.P."/>
            <person name="Reva O.N."/>
            <person name="Martinez-Gomariz M."/>
            <person name="Tran H."/>
            <person name="Ferrer M."/>
            <person name="Savchenko A."/>
            <person name="Yakunin A.F."/>
            <person name="Yakimov M.M."/>
            <person name="Golyshina O.V."/>
            <person name="Reinhardt R."/>
            <person name="Golyshin P.N."/>
        </authorList>
    </citation>
    <scope>NUCLEOTIDE SEQUENCE [LARGE SCALE GENOMIC DNA]</scope>
</reference>
<gene>
    <name evidence="5" type="ORF">OLEAN_C07950</name>
</gene>
<dbReference type="OrthoDB" id="9783876at2"/>
<evidence type="ECO:0000256" key="2">
    <source>
        <dbReference type="ARBA" id="ARBA00023125"/>
    </source>
</evidence>
<dbReference type="GO" id="GO:0043565">
    <property type="term" value="F:sequence-specific DNA binding"/>
    <property type="evidence" value="ECO:0007669"/>
    <property type="project" value="InterPro"/>
</dbReference>
<evidence type="ECO:0000313" key="5">
    <source>
        <dbReference type="EMBL" id="CCK74971.1"/>
    </source>
</evidence>
<name>R4YKE7_OLEAN</name>
<dbReference type="InterPro" id="IPR018060">
    <property type="entry name" value="HTH_AraC"/>
</dbReference>
<organism evidence="5 6">
    <name type="scientific">Oleispira antarctica RB-8</name>
    <dbReference type="NCBI Taxonomy" id="698738"/>
    <lineage>
        <taxon>Bacteria</taxon>
        <taxon>Pseudomonadati</taxon>
        <taxon>Pseudomonadota</taxon>
        <taxon>Gammaproteobacteria</taxon>
        <taxon>Oceanospirillales</taxon>
        <taxon>Oceanospirillaceae</taxon>
        <taxon>Oleispira</taxon>
    </lineage>
</organism>
<dbReference type="Gene3D" id="1.10.10.60">
    <property type="entry name" value="Homeodomain-like"/>
    <property type="match status" value="2"/>
</dbReference>
<keyword evidence="2" id="KW-0238">DNA-binding</keyword>
<protein>
    <submittedName>
        <fullName evidence="5">Transcriptional regulator, AraC family protein</fullName>
    </submittedName>
</protein>
<dbReference type="STRING" id="698738.OLEAN_C07950"/>
<dbReference type="KEGG" id="oai:OLEAN_C07950"/>
<evidence type="ECO:0000313" key="6">
    <source>
        <dbReference type="Proteomes" id="UP000032749"/>
    </source>
</evidence>
<evidence type="ECO:0000259" key="4">
    <source>
        <dbReference type="PROSITE" id="PS01124"/>
    </source>
</evidence>